<evidence type="ECO:0000256" key="2">
    <source>
        <dbReference type="ARBA" id="ARBA00008072"/>
    </source>
</evidence>
<keyword evidence="4 6" id="KW-0862">Zinc</keyword>
<name>A0A174DP09_9FIRM</name>
<dbReference type="STRING" id="39482.ERS852491_01729"/>
<sequence length="373" mass="40552">MSKKMKAAILDGFHQDFHWEDDVEIADPRANEIQVKIVSCGLCHTERAEQVNLWGLGLPFPIVLGHEGAGKVVQVGPGVTKFKVGDKVAMSTPWCGTCAACSSGQQWACEHVDDLEIRGVDYYGTPGPLSRNGKPVYTFFNQSALAEYSTIHINNCTKLPDDFDLRIAGPLGCGFRTGAGSIYNVVKPKLNDWVIITGTGAVGFGALWTAKAMGAKVVMVDILQNRLDIAMELGADAALNSKGMTADEMGEALNDITGGGAQGMAECTGQGICYKGGMKALKMGGRCASVAFINELNFEYFTTECQDCKNVQFIRMGNVEGDTIIPIMAELYKRGMFPFDKLIKFYHFTELEQAMEDAHTGVTIKPVLLWDMD</sequence>
<dbReference type="PROSITE" id="PS00059">
    <property type="entry name" value="ADH_ZINC"/>
    <property type="match status" value="1"/>
</dbReference>
<dbReference type="Pfam" id="PF00107">
    <property type="entry name" value="ADH_zinc_N"/>
    <property type="match status" value="1"/>
</dbReference>
<dbReference type="PANTHER" id="PTHR43350">
    <property type="entry name" value="NAD-DEPENDENT ALCOHOL DEHYDROGENASE"/>
    <property type="match status" value="1"/>
</dbReference>
<evidence type="ECO:0000256" key="6">
    <source>
        <dbReference type="RuleBase" id="RU361277"/>
    </source>
</evidence>
<dbReference type="GO" id="GO:0008270">
    <property type="term" value="F:zinc ion binding"/>
    <property type="evidence" value="ECO:0007669"/>
    <property type="project" value="InterPro"/>
</dbReference>
<dbReference type="EMBL" id="CYZU01000013">
    <property type="protein sequence ID" value="CUO27223.1"/>
    <property type="molecule type" value="Genomic_DNA"/>
</dbReference>
<dbReference type="SMART" id="SM00829">
    <property type="entry name" value="PKS_ER"/>
    <property type="match status" value="1"/>
</dbReference>
<dbReference type="PANTHER" id="PTHR43350:SF2">
    <property type="entry name" value="GROES-LIKE ZINC-BINDING ALCOHOL DEHYDROGENASE FAMILY PROTEIN"/>
    <property type="match status" value="1"/>
</dbReference>
<dbReference type="OrthoDB" id="9806940at2"/>
<evidence type="ECO:0000256" key="5">
    <source>
        <dbReference type="ARBA" id="ARBA00023002"/>
    </source>
</evidence>
<comment type="similarity">
    <text evidence="2 6">Belongs to the zinc-containing alcohol dehydrogenase family.</text>
</comment>
<feature type="domain" description="Enoyl reductase (ER)" evidence="7">
    <location>
        <begin position="12"/>
        <end position="368"/>
    </location>
</feature>
<evidence type="ECO:0000256" key="3">
    <source>
        <dbReference type="ARBA" id="ARBA00022723"/>
    </source>
</evidence>
<dbReference type="GO" id="GO:0018456">
    <property type="term" value="F:aryl-alcohol dehydrogenase (NAD+) activity"/>
    <property type="evidence" value="ECO:0007669"/>
    <property type="project" value="UniProtKB-EC"/>
</dbReference>
<keyword evidence="3 6" id="KW-0479">Metal-binding</keyword>
<gene>
    <name evidence="8" type="primary">xylB_2</name>
    <name evidence="8" type="ORF">ERS852491_01729</name>
</gene>
<dbReference type="InterPro" id="IPR036291">
    <property type="entry name" value="NAD(P)-bd_dom_sf"/>
</dbReference>
<proteinExistence type="inferred from homology"/>
<evidence type="ECO:0000313" key="8">
    <source>
        <dbReference type="EMBL" id="CUO27223.1"/>
    </source>
</evidence>
<dbReference type="Proteomes" id="UP000095544">
    <property type="component" value="Unassembled WGS sequence"/>
</dbReference>
<protein>
    <submittedName>
        <fullName evidence="8">Aryl-alcohol dehydrogenase</fullName>
        <ecNumber evidence="8">1.1.1.90</ecNumber>
    </submittedName>
</protein>
<dbReference type="InterPro" id="IPR002328">
    <property type="entry name" value="ADH_Zn_CS"/>
</dbReference>
<dbReference type="InterPro" id="IPR020843">
    <property type="entry name" value="ER"/>
</dbReference>
<dbReference type="InterPro" id="IPR011032">
    <property type="entry name" value="GroES-like_sf"/>
</dbReference>
<dbReference type="Gene3D" id="3.90.180.10">
    <property type="entry name" value="Medium-chain alcohol dehydrogenases, catalytic domain"/>
    <property type="match status" value="1"/>
</dbReference>
<organism evidence="8 9">
    <name type="scientific">Faecalicatena contorta</name>
    <dbReference type="NCBI Taxonomy" id="39482"/>
    <lineage>
        <taxon>Bacteria</taxon>
        <taxon>Bacillati</taxon>
        <taxon>Bacillota</taxon>
        <taxon>Clostridia</taxon>
        <taxon>Lachnospirales</taxon>
        <taxon>Lachnospiraceae</taxon>
        <taxon>Faecalicatena</taxon>
    </lineage>
</organism>
<dbReference type="SUPFAM" id="SSF50129">
    <property type="entry name" value="GroES-like"/>
    <property type="match status" value="1"/>
</dbReference>
<evidence type="ECO:0000259" key="7">
    <source>
        <dbReference type="SMART" id="SM00829"/>
    </source>
</evidence>
<dbReference type="Pfam" id="PF08240">
    <property type="entry name" value="ADH_N"/>
    <property type="match status" value="1"/>
</dbReference>
<dbReference type="Gene3D" id="3.40.50.720">
    <property type="entry name" value="NAD(P)-binding Rossmann-like Domain"/>
    <property type="match status" value="1"/>
</dbReference>
<keyword evidence="5 8" id="KW-0560">Oxidoreductase</keyword>
<dbReference type="InterPro" id="IPR013154">
    <property type="entry name" value="ADH-like_N"/>
</dbReference>
<evidence type="ECO:0000313" key="9">
    <source>
        <dbReference type="Proteomes" id="UP000095544"/>
    </source>
</evidence>
<dbReference type="RefSeq" id="WP_055152608.1">
    <property type="nucleotide sequence ID" value="NZ_CYZU01000013.1"/>
</dbReference>
<accession>A0A174DP09</accession>
<reference evidence="8 9" key="1">
    <citation type="submission" date="2015-09" db="EMBL/GenBank/DDBJ databases">
        <authorList>
            <consortium name="Pathogen Informatics"/>
        </authorList>
    </citation>
    <scope>NUCLEOTIDE SEQUENCE [LARGE SCALE GENOMIC DNA]</scope>
    <source>
        <strain evidence="8 9">2789STDY5834876</strain>
    </source>
</reference>
<dbReference type="SUPFAM" id="SSF51735">
    <property type="entry name" value="NAD(P)-binding Rossmann-fold domains"/>
    <property type="match status" value="1"/>
</dbReference>
<comment type="cofactor">
    <cofactor evidence="1 6">
        <name>Zn(2+)</name>
        <dbReference type="ChEBI" id="CHEBI:29105"/>
    </cofactor>
</comment>
<evidence type="ECO:0000256" key="4">
    <source>
        <dbReference type="ARBA" id="ARBA00022833"/>
    </source>
</evidence>
<dbReference type="AlphaFoldDB" id="A0A174DP09"/>
<dbReference type="EC" id="1.1.1.90" evidence="8"/>
<evidence type="ECO:0000256" key="1">
    <source>
        <dbReference type="ARBA" id="ARBA00001947"/>
    </source>
</evidence>
<dbReference type="InterPro" id="IPR013149">
    <property type="entry name" value="ADH-like_C"/>
</dbReference>